<feature type="domain" description="Integrase catalytic" evidence="1">
    <location>
        <begin position="101"/>
        <end position="268"/>
    </location>
</feature>
<dbReference type="SUPFAM" id="SSF53098">
    <property type="entry name" value="Ribonuclease H-like"/>
    <property type="match status" value="1"/>
</dbReference>
<dbReference type="Pfam" id="PF13276">
    <property type="entry name" value="HTH_21"/>
    <property type="match status" value="1"/>
</dbReference>
<name>A0A1G6Q2Q2_9BACT</name>
<dbReference type="Pfam" id="PF00665">
    <property type="entry name" value="rve"/>
    <property type="match status" value="1"/>
</dbReference>
<dbReference type="AlphaFoldDB" id="A0A1G6Q2Q2"/>
<dbReference type="Proteomes" id="UP000199060">
    <property type="component" value="Unassembled WGS sequence"/>
</dbReference>
<dbReference type="GO" id="GO:0015074">
    <property type="term" value="P:DNA integration"/>
    <property type="evidence" value="ECO:0007669"/>
    <property type="project" value="InterPro"/>
</dbReference>
<dbReference type="InterPro" id="IPR036397">
    <property type="entry name" value="RNaseH_sf"/>
</dbReference>
<dbReference type="GO" id="GO:0003676">
    <property type="term" value="F:nucleic acid binding"/>
    <property type="evidence" value="ECO:0007669"/>
    <property type="project" value="InterPro"/>
</dbReference>
<dbReference type="InterPro" id="IPR048020">
    <property type="entry name" value="Transpos_IS3"/>
</dbReference>
<gene>
    <name evidence="2" type="ORF">SAMN04488104_100815</name>
</gene>
<dbReference type="NCBIfam" id="NF033516">
    <property type="entry name" value="transpos_IS3"/>
    <property type="match status" value="1"/>
</dbReference>
<sequence length="271" mass="31391">MNRIIKTLGVAKSSVYYKAKPYPERKRTARKELCEQMKLAVLEITAKKSTYGVPRVKALLKRDYGLNVTKYMVHRYMKEEGLLITRHRTRGNSRPHTGKIAVEKPNTRWASDITSIKCWNGEKLRVAFLLDCCDRSIIAWRAGKHIQAVDIELMVQEALHARFGEDLPAKEKLQFLHDNGPEFIEKKLKASLKSWNIIDCKTPTYSPQSNGMCEAFNATFKRDYVYESCLDNPQTVLKQIQKWMNEYNTYAPHSALEMKTSNEFYNFKIAA</sequence>
<evidence type="ECO:0000259" key="1">
    <source>
        <dbReference type="PROSITE" id="PS50994"/>
    </source>
</evidence>
<accession>A0A1G6Q2Q2</accession>
<dbReference type="STRING" id="686796.SAMN04488104_100815"/>
<proteinExistence type="predicted"/>
<organism evidence="2 3">
    <name type="scientific">Algoriphagus faecimaris</name>
    <dbReference type="NCBI Taxonomy" id="686796"/>
    <lineage>
        <taxon>Bacteria</taxon>
        <taxon>Pseudomonadati</taxon>
        <taxon>Bacteroidota</taxon>
        <taxon>Cytophagia</taxon>
        <taxon>Cytophagales</taxon>
        <taxon>Cyclobacteriaceae</taxon>
        <taxon>Algoriphagus</taxon>
    </lineage>
</organism>
<dbReference type="InterPro" id="IPR050900">
    <property type="entry name" value="Transposase_IS3/IS150/IS904"/>
</dbReference>
<dbReference type="InterPro" id="IPR025948">
    <property type="entry name" value="HTH-like_dom"/>
</dbReference>
<dbReference type="InterPro" id="IPR001584">
    <property type="entry name" value="Integrase_cat-core"/>
</dbReference>
<dbReference type="InterPro" id="IPR012337">
    <property type="entry name" value="RNaseH-like_sf"/>
</dbReference>
<keyword evidence="3" id="KW-1185">Reference proteome</keyword>
<protein>
    <submittedName>
        <fullName evidence="2">Putative transposase</fullName>
    </submittedName>
</protein>
<dbReference type="PANTHER" id="PTHR46889">
    <property type="entry name" value="TRANSPOSASE INSF FOR INSERTION SEQUENCE IS3B-RELATED"/>
    <property type="match status" value="1"/>
</dbReference>
<dbReference type="Gene3D" id="3.30.420.10">
    <property type="entry name" value="Ribonuclease H-like superfamily/Ribonuclease H"/>
    <property type="match status" value="1"/>
</dbReference>
<dbReference type="EMBL" id="FNAC01000008">
    <property type="protein sequence ID" value="SDC86710.1"/>
    <property type="molecule type" value="Genomic_DNA"/>
</dbReference>
<evidence type="ECO:0000313" key="3">
    <source>
        <dbReference type="Proteomes" id="UP000199060"/>
    </source>
</evidence>
<reference evidence="3" key="1">
    <citation type="submission" date="2016-10" db="EMBL/GenBank/DDBJ databases">
        <authorList>
            <person name="Varghese N."/>
            <person name="Submissions S."/>
        </authorList>
    </citation>
    <scope>NUCLEOTIDE SEQUENCE [LARGE SCALE GENOMIC DNA]</scope>
    <source>
        <strain evidence="3">DSM 23095</strain>
    </source>
</reference>
<dbReference type="PROSITE" id="PS50994">
    <property type="entry name" value="INTEGRASE"/>
    <property type="match status" value="1"/>
</dbReference>
<evidence type="ECO:0000313" key="2">
    <source>
        <dbReference type="EMBL" id="SDC86710.1"/>
    </source>
</evidence>
<dbReference type="PANTHER" id="PTHR46889:SF5">
    <property type="entry name" value="INTEGRASE PROTEIN"/>
    <property type="match status" value="1"/>
</dbReference>